<evidence type="ECO:0000256" key="2">
    <source>
        <dbReference type="ARBA" id="ARBA00006459"/>
    </source>
</evidence>
<keyword evidence="7 8" id="KW-0472">Membrane</keyword>
<name>A0A9J7IPF1_SPOLT</name>
<evidence type="ECO:0000256" key="5">
    <source>
        <dbReference type="ARBA" id="ARBA00022847"/>
    </source>
</evidence>
<dbReference type="PANTHER" id="PTHR11616">
    <property type="entry name" value="SODIUM/CHLORIDE DEPENDENT TRANSPORTER"/>
    <property type="match status" value="1"/>
</dbReference>
<feature type="transmembrane region" description="Helical" evidence="8">
    <location>
        <begin position="564"/>
        <end position="582"/>
    </location>
</feature>
<dbReference type="GO" id="GO:0005886">
    <property type="term" value="C:plasma membrane"/>
    <property type="evidence" value="ECO:0007669"/>
    <property type="project" value="TreeGrafter"/>
</dbReference>
<evidence type="ECO:0000256" key="3">
    <source>
        <dbReference type="ARBA" id="ARBA00022448"/>
    </source>
</evidence>
<dbReference type="InterPro" id="IPR037272">
    <property type="entry name" value="SNS_sf"/>
</dbReference>
<dbReference type="PANTHER" id="PTHR11616:SF295">
    <property type="entry name" value="SODIUM: NEUROTRANSMITTER SYMPORTER FAMILY"/>
    <property type="match status" value="1"/>
</dbReference>
<evidence type="ECO:0000256" key="4">
    <source>
        <dbReference type="ARBA" id="ARBA00022692"/>
    </source>
</evidence>
<dbReference type="KEGG" id="sliu:111353753"/>
<dbReference type="OrthoDB" id="6494165at2759"/>
<dbReference type="Pfam" id="PF00209">
    <property type="entry name" value="SNF"/>
    <property type="match status" value="2"/>
</dbReference>
<feature type="transmembrane region" description="Helical" evidence="8">
    <location>
        <begin position="594"/>
        <end position="613"/>
    </location>
</feature>
<protein>
    <submittedName>
        <fullName evidence="10">Uncharacterized protein LOC111353753</fullName>
    </submittedName>
</protein>
<evidence type="ECO:0000256" key="8">
    <source>
        <dbReference type="SAM" id="Phobius"/>
    </source>
</evidence>
<evidence type="ECO:0000256" key="1">
    <source>
        <dbReference type="ARBA" id="ARBA00004141"/>
    </source>
</evidence>
<feature type="transmembrane region" description="Helical" evidence="8">
    <location>
        <begin position="521"/>
        <end position="543"/>
    </location>
</feature>
<evidence type="ECO:0000313" key="10">
    <source>
        <dbReference type="RefSeq" id="XP_022822673.1"/>
    </source>
</evidence>
<sequence length="630" mass="70986">MTSSGRPHHEHSLETILTFDNRDLQSQWSVVWSTSHITDVNNVTNRSTQNRLLGRRRLRLGSLALSAMMTMHCRIPASALTDGLFLSVVFFTGAVLGLANPLRHFEVYLGQWSISGPGRAFRILPMFDGIGIAMCINAIVRAISCCTMAAIAAVYVMHSVADSKLPFTYCRDFNFKPYDPEFKNLKFYAIRGLKSKIIPEDTYNETDNVGIRPKSWRNATYFRSKYKFETKIGVCNETYIGRYPGVYSTPAYNFFYVEVVQYRTVNRLGRFNLPLAVIIIFAWLILWLIMIMEKFNYSRLIWNNIKPWFIMVPTVWTTIFVVYAATNLSWTKTFRRSVKLGSNEIIAAVADALEVSLYTHSLGVGTELIHGKALNHFANGHIDPDFNNENVWHSVIVLMLMGLHSGGAAMCAFIDYMQLNSTTTYTMREGTTWIIPMYSKCTSLGNYSHLVTTLVFGGLTFSYLTVTFMLLKTALHTIFEYRVKLVFKEQLVVAALILSCMLLSMIYATNGGIAFLDSVDAIMTGIGTPLVVLLELIGLLYVYRSHDFQSDMNVATEDNTCSSRIGIQWQIVPFVTLITIAIKLSRLSGAEMPTQYMCLAAVPMVFLVLAIPLRAANNAYAFLHHPPQAS</sequence>
<evidence type="ECO:0000256" key="7">
    <source>
        <dbReference type="ARBA" id="ARBA00023136"/>
    </source>
</evidence>
<reference evidence="10" key="1">
    <citation type="submission" date="2025-08" db="UniProtKB">
        <authorList>
            <consortium name="RefSeq"/>
        </authorList>
    </citation>
    <scope>IDENTIFICATION</scope>
    <source>
        <strain evidence="10">Ishihara</strain>
        <tissue evidence="10">Whole body</tissue>
    </source>
</reference>
<dbReference type="InterPro" id="IPR000175">
    <property type="entry name" value="Na/ntran_symport"/>
</dbReference>
<keyword evidence="6 8" id="KW-1133">Transmembrane helix</keyword>
<comment type="subcellular location">
    <subcellularLocation>
        <location evidence="1">Membrane</location>
        <topology evidence="1">Multi-pass membrane protein</topology>
    </subcellularLocation>
</comment>
<dbReference type="RefSeq" id="XP_022822673.1">
    <property type="nucleotide sequence ID" value="XM_022966905.1"/>
</dbReference>
<proteinExistence type="inferred from homology"/>
<feature type="transmembrane region" description="Helical" evidence="8">
    <location>
        <begin position="491"/>
        <end position="509"/>
    </location>
</feature>
<gene>
    <name evidence="10" type="primary">LOC111353753</name>
</gene>
<evidence type="ECO:0000313" key="9">
    <source>
        <dbReference type="Proteomes" id="UP000301870"/>
    </source>
</evidence>
<feature type="transmembrane region" description="Helical" evidence="8">
    <location>
        <begin position="79"/>
        <end position="99"/>
    </location>
</feature>
<evidence type="ECO:0000256" key="6">
    <source>
        <dbReference type="ARBA" id="ARBA00022989"/>
    </source>
</evidence>
<accession>A0A9J7IPF1</accession>
<dbReference type="GO" id="GO:0089718">
    <property type="term" value="P:amino acid import across plasma membrane"/>
    <property type="evidence" value="ECO:0007669"/>
    <property type="project" value="TreeGrafter"/>
</dbReference>
<keyword evidence="3" id="KW-0813">Transport</keyword>
<feature type="transmembrane region" description="Helical" evidence="8">
    <location>
        <begin position="310"/>
        <end position="330"/>
    </location>
</feature>
<comment type="similarity">
    <text evidence="2">Belongs to the sodium:neurotransmitter symporter (SNF) (TC 2.A.22) family.</text>
</comment>
<feature type="transmembrane region" description="Helical" evidence="8">
    <location>
        <begin position="447"/>
        <end position="471"/>
    </location>
</feature>
<feature type="transmembrane region" description="Helical" evidence="8">
    <location>
        <begin position="271"/>
        <end position="290"/>
    </location>
</feature>
<dbReference type="PROSITE" id="PS50267">
    <property type="entry name" value="NA_NEUROTRAN_SYMP_3"/>
    <property type="match status" value="1"/>
</dbReference>
<dbReference type="Proteomes" id="UP000301870">
    <property type="component" value="Chromosome 2"/>
</dbReference>
<organism evidence="9 10">
    <name type="scientific">Spodoptera litura</name>
    <name type="common">Asian cotton leafworm</name>
    <dbReference type="NCBI Taxonomy" id="69820"/>
    <lineage>
        <taxon>Eukaryota</taxon>
        <taxon>Metazoa</taxon>
        <taxon>Ecdysozoa</taxon>
        <taxon>Arthropoda</taxon>
        <taxon>Hexapoda</taxon>
        <taxon>Insecta</taxon>
        <taxon>Pterygota</taxon>
        <taxon>Neoptera</taxon>
        <taxon>Endopterygota</taxon>
        <taxon>Lepidoptera</taxon>
        <taxon>Glossata</taxon>
        <taxon>Ditrysia</taxon>
        <taxon>Noctuoidea</taxon>
        <taxon>Noctuidae</taxon>
        <taxon>Amphipyrinae</taxon>
        <taxon>Spodoptera</taxon>
    </lineage>
</organism>
<dbReference type="GeneID" id="111353753"/>
<dbReference type="GO" id="GO:0015179">
    <property type="term" value="F:L-amino acid transmembrane transporter activity"/>
    <property type="evidence" value="ECO:0007669"/>
    <property type="project" value="TreeGrafter"/>
</dbReference>
<dbReference type="GO" id="GO:0005283">
    <property type="term" value="F:amino acid:sodium symporter activity"/>
    <property type="evidence" value="ECO:0007669"/>
    <property type="project" value="TreeGrafter"/>
</dbReference>
<keyword evidence="9" id="KW-1185">Reference proteome</keyword>
<feature type="transmembrane region" description="Helical" evidence="8">
    <location>
        <begin position="395"/>
        <end position="417"/>
    </location>
</feature>
<dbReference type="AlphaFoldDB" id="A0A9J7IPF1"/>
<dbReference type="SUPFAM" id="SSF161070">
    <property type="entry name" value="SNF-like"/>
    <property type="match status" value="1"/>
</dbReference>
<keyword evidence="5" id="KW-0769">Symport</keyword>
<keyword evidence="4 8" id="KW-0812">Transmembrane</keyword>